<dbReference type="PANTHER" id="PTHR30511">
    <property type="entry name" value="ALANINE RACEMASE"/>
    <property type="match status" value="1"/>
</dbReference>
<dbReference type="PRINTS" id="PR00992">
    <property type="entry name" value="ALARACEMASE"/>
</dbReference>
<dbReference type="GO" id="GO:0005829">
    <property type="term" value="C:cytosol"/>
    <property type="evidence" value="ECO:0007669"/>
    <property type="project" value="TreeGrafter"/>
</dbReference>
<organism evidence="7">
    <name type="scientific">Paulinella chromatophora</name>
    <dbReference type="NCBI Taxonomy" id="39717"/>
    <lineage>
        <taxon>Eukaryota</taxon>
        <taxon>Sar</taxon>
        <taxon>Rhizaria</taxon>
        <taxon>Cercozoa</taxon>
        <taxon>Imbricatea</taxon>
        <taxon>Silicofilosea</taxon>
        <taxon>Euglyphida</taxon>
        <taxon>Paulinellidae</taxon>
        <taxon>Paulinella</taxon>
    </lineage>
</organism>
<evidence type="ECO:0000313" key="7">
    <source>
        <dbReference type="EMBL" id="ACB42997.1"/>
    </source>
</evidence>
<dbReference type="GO" id="GO:0030632">
    <property type="term" value="P:D-alanine biosynthetic process"/>
    <property type="evidence" value="ECO:0007669"/>
    <property type="project" value="TreeGrafter"/>
</dbReference>
<dbReference type="CDD" id="cd00430">
    <property type="entry name" value="PLPDE_III_AR"/>
    <property type="match status" value="1"/>
</dbReference>
<geneLocation type="organellar chromatophore" evidence="7"/>
<name>B1X4X8_PAUCH</name>
<evidence type="ECO:0000256" key="1">
    <source>
        <dbReference type="ARBA" id="ARBA00001933"/>
    </source>
</evidence>
<evidence type="ECO:0000256" key="3">
    <source>
        <dbReference type="ARBA" id="ARBA00023235"/>
    </source>
</evidence>
<dbReference type="AlphaFoldDB" id="B1X4X8"/>
<dbReference type="InterPro" id="IPR001608">
    <property type="entry name" value="Ala_racemase_N"/>
</dbReference>
<reference evidence="7" key="1">
    <citation type="submission" date="2007-08" db="EMBL/GenBank/DDBJ databases">
        <authorList>
            <person name="Gloeckner G."/>
            <person name="Nowack E."/>
            <person name="Melkonian M."/>
        </authorList>
    </citation>
    <scope>NUCLEOTIDE SEQUENCE</scope>
</reference>
<dbReference type="RefSeq" id="YP_002049207.1">
    <property type="nucleotide sequence ID" value="NC_011087.1"/>
</dbReference>
<dbReference type="Pfam" id="PF01168">
    <property type="entry name" value="Ala_racemase_N"/>
    <property type="match status" value="1"/>
</dbReference>
<dbReference type="InterPro" id="IPR009006">
    <property type="entry name" value="Ala_racemase/Decarboxylase_C"/>
</dbReference>
<keyword evidence="2 4" id="KW-0663">Pyridoxal phosphate</keyword>
<comment type="cofactor">
    <cofactor evidence="1 4">
        <name>pyridoxal 5'-phosphate</name>
        <dbReference type="ChEBI" id="CHEBI:597326"/>
    </cofactor>
</comment>
<dbReference type="GO" id="GO:0030170">
    <property type="term" value="F:pyridoxal phosphate binding"/>
    <property type="evidence" value="ECO:0007669"/>
    <property type="project" value="TreeGrafter"/>
</dbReference>
<evidence type="ECO:0000256" key="2">
    <source>
        <dbReference type="ARBA" id="ARBA00022898"/>
    </source>
</evidence>
<gene>
    <name evidence="7" type="primary">alr</name>
    <name evidence="7" type="ordered locus">PCC_0567</name>
</gene>
<feature type="modified residue" description="N6-(pyridoxal phosphate)lysine" evidence="4">
    <location>
        <position position="54"/>
    </location>
</feature>
<proteinExistence type="inferred from homology"/>
<feature type="binding site" evidence="5">
    <location>
        <position position="153"/>
    </location>
    <ligand>
        <name>substrate</name>
    </ligand>
</feature>
<dbReference type="PROSITE" id="PS00395">
    <property type="entry name" value="ALANINE_RACEMASE"/>
    <property type="match status" value="1"/>
</dbReference>
<dbReference type="InterPro" id="IPR029066">
    <property type="entry name" value="PLP-binding_barrel"/>
</dbReference>
<dbReference type="SUPFAM" id="SSF51419">
    <property type="entry name" value="PLP-binding barrel"/>
    <property type="match status" value="1"/>
</dbReference>
<dbReference type="Gene3D" id="3.20.20.10">
    <property type="entry name" value="Alanine racemase"/>
    <property type="match status" value="1"/>
</dbReference>
<dbReference type="InterPro" id="IPR020622">
    <property type="entry name" value="Ala_racemase_pyridoxalP-BS"/>
</dbReference>
<feature type="binding site" evidence="5">
    <location>
        <position position="332"/>
    </location>
    <ligand>
        <name>substrate</name>
    </ligand>
</feature>
<keyword evidence="7" id="KW-0934">Plastid</keyword>
<evidence type="ECO:0000256" key="5">
    <source>
        <dbReference type="PIRSR" id="PIRSR600821-52"/>
    </source>
</evidence>
<dbReference type="PANTHER" id="PTHR30511:SF0">
    <property type="entry name" value="ALANINE RACEMASE, CATABOLIC-RELATED"/>
    <property type="match status" value="1"/>
</dbReference>
<dbReference type="SUPFAM" id="SSF50621">
    <property type="entry name" value="Alanine racemase C-terminal domain-like"/>
    <property type="match status" value="1"/>
</dbReference>
<dbReference type="EMBL" id="CP000815">
    <property type="protein sequence ID" value="ACB42997.1"/>
    <property type="molecule type" value="Genomic_DNA"/>
</dbReference>
<reference evidence="7" key="2">
    <citation type="journal article" date="2008" name="Curr. Biol.">
        <title>Chromatophore genome sequence of Paulinella sheds light on acquisition of photosynthesis by eukaryotes.</title>
        <authorList>
            <person name="Nowack E.C.M."/>
            <person name="Melkonian M."/>
            <person name="Gloeckner G."/>
        </authorList>
    </citation>
    <scope>NUCLEOTIDE SEQUENCE [LARGE SCALE GENOMIC DNA]</scope>
</reference>
<dbReference type="FunFam" id="3.20.20.10:FF:000002">
    <property type="entry name" value="Alanine racemase"/>
    <property type="match status" value="1"/>
</dbReference>
<accession>B1X4X8</accession>
<dbReference type="HAMAP" id="MF_01201">
    <property type="entry name" value="Ala_racemase"/>
    <property type="match status" value="1"/>
</dbReference>
<evidence type="ECO:0000256" key="4">
    <source>
        <dbReference type="PIRSR" id="PIRSR600821-50"/>
    </source>
</evidence>
<dbReference type="SMART" id="SM01005">
    <property type="entry name" value="Ala_racemase_C"/>
    <property type="match status" value="1"/>
</dbReference>
<sequence>MVNSSFKNQITSNLGSLHPRQRAWVEINRSAIEFNTRVLHKLIAPTSQLMAVVKADGYGHGALNAAESAQAGGASSYGVATLQEGVQLRQGGIQAPILVLGNLIQSEELRACHHWRLMPTISTIREALICETLGSGSGRIMPLHLKLDTGMTRLGVNWKEGSRIAKALSELKGIKIAGIYSHLAMADVSNKVETFTHLQKQRFLEVLNNLDNQNMNFGYRHLANSAGTLHDSGLHFDMVRVGLALYGQVPSSKLTSITNLKPALQLRARVTLIREVPSGVGVSYGHGHTTSIPSRLAVISIGYADGIPRVLSGQMQALFKGQRLQQVGKITMDQLILDCTSVKSLTVGSIVTLLGKSGKHQINTFDWSEKCNTIPWEILCGFKHRLPRLVLNTND</sequence>
<dbReference type="GO" id="GO:0008784">
    <property type="term" value="F:alanine racemase activity"/>
    <property type="evidence" value="ECO:0007669"/>
    <property type="project" value="InterPro"/>
</dbReference>
<evidence type="ECO:0000259" key="6">
    <source>
        <dbReference type="SMART" id="SM01005"/>
    </source>
</evidence>
<dbReference type="Pfam" id="PF00842">
    <property type="entry name" value="Ala_racemase_C"/>
    <property type="match status" value="1"/>
</dbReference>
<dbReference type="Gene3D" id="2.40.37.10">
    <property type="entry name" value="Lyase, Ornithine Decarboxylase, Chain A, domain 1"/>
    <property type="match status" value="1"/>
</dbReference>
<dbReference type="InterPro" id="IPR000821">
    <property type="entry name" value="Ala_racemase"/>
</dbReference>
<dbReference type="GeneID" id="6481567"/>
<protein>
    <submittedName>
        <fullName evidence="7">Alanine racemase</fullName>
    </submittedName>
</protein>
<dbReference type="NCBIfam" id="TIGR00492">
    <property type="entry name" value="alr"/>
    <property type="match status" value="1"/>
</dbReference>
<dbReference type="InterPro" id="IPR011079">
    <property type="entry name" value="Ala_racemase_C"/>
</dbReference>
<feature type="domain" description="Alanine racemase C-terminal" evidence="6">
    <location>
        <begin position="263"/>
        <end position="391"/>
    </location>
</feature>
<keyword evidence="3" id="KW-0413">Isomerase</keyword>